<reference evidence="2" key="2">
    <citation type="journal article" date="2023" name="Int. J. Mol. Sci.">
        <title>De Novo Assembly and Annotation of 11 Diverse Shrub Willow (Salix) Genomes Reveals Novel Gene Organization in Sex-Linked Regions.</title>
        <authorList>
            <person name="Hyden B."/>
            <person name="Feng K."/>
            <person name="Yates T.B."/>
            <person name="Jawdy S."/>
            <person name="Cereghino C."/>
            <person name="Smart L.B."/>
            <person name="Muchero W."/>
        </authorList>
    </citation>
    <scope>NUCLEOTIDE SEQUENCE</scope>
    <source>
        <tissue evidence="2">Shoot tip</tissue>
    </source>
</reference>
<sequence>MSFLLSNKNSGGNAKPLHGGSFLTDSSTKQQLGGYSQSSSSHNDASPAIAL</sequence>
<evidence type="ECO:0000256" key="1">
    <source>
        <dbReference type="SAM" id="MobiDB-lite"/>
    </source>
</evidence>
<evidence type="ECO:0000313" key="3">
    <source>
        <dbReference type="Proteomes" id="UP001141253"/>
    </source>
</evidence>
<gene>
    <name evidence="2" type="ORF">OIU77_001777</name>
</gene>
<reference evidence="2" key="1">
    <citation type="submission" date="2022-10" db="EMBL/GenBank/DDBJ databases">
        <authorList>
            <person name="Hyden B.L."/>
            <person name="Feng K."/>
            <person name="Yates T."/>
            <person name="Jawdy S."/>
            <person name="Smart L.B."/>
            <person name="Muchero W."/>
        </authorList>
    </citation>
    <scope>NUCLEOTIDE SEQUENCE</scope>
    <source>
        <tissue evidence="2">Shoot tip</tissue>
    </source>
</reference>
<proteinExistence type="predicted"/>
<feature type="compositionally biased region" description="Polar residues" evidence="1">
    <location>
        <begin position="23"/>
        <end position="35"/>
    </location>
</feature>
<organism evidence="2 3">
    <name type="scientific">Salix suchowensis</name>
    <dbReference type="NCBI Taxonomy" id="1278906"/>
    <lineage>
        <taxon>Eukaryota</taxon>
        <taxon>Viridiplantae</taxon>
        <taxon>Streptophyta</taxon>
        <taxon>Embryophyta</taxon>
        <taxon>Tracheophyta</taxon>
        <taxon>Spermatophyta</taxon>
        <taxon>Magnoliopsida</taxon>
        <taxon>eudicotyledons</taxon>
        <taxon>Gunneridae</taxon>
        <taxon>Pentapetalae</taxon>
        <taxon>rosids</taxon>
        <taxon>fabids</taxon>
        <taxon>Malpighiales</taxon>
        <taxon>Salicaceae</taxon>
        <taxon>Saliceae</taxon>
        <taxon>Salix</taxon>
    </lineage>
</organism>
<accession>A0ABQ9B4S0</accession>
<comment type="caution">
    <text evidence="2">The sequence shown here is derived from an EMBL/GenBank/DDBJ whole genome shotgun (WGS) entry which is preliminary data.</text>
</comment>
<feature type="compositionally biased region" description="Polar residues" evidence="1">
    <location>
        <begin position="1"/>
        <end position="12"/>
    </location>
</feature>
<dbReference type="Proteomes" id="UP001141253">
    <property type="component" value="Chromosome 17"/>
</dbReference>
<evidence type="ECO:0000313" key="2">
    <source>
        <dbReference type="EMBL" id="KAJ6371340.1"/>
    </source>
</evidence>
<protein>
    <submittedName>
        <fullName evidence="2">Uncharacterized protein</fullName>
    </submittedName>
</protein>
<name>A0ABQ9B4S0_9ROSI</name>
<keyword evidence="3" id="KW-1185">Reference proteome</keyword>
<dbReference type="EMBL" id="JAPFFI010000013">
    <property type="protein sequence ID" value="KAJ6371340.1"/>
    <property type="molecule type" value="Genomic_DNA"/>
</dbReference>
<feature type="region of interest" description="Disordered" evidence="1">
    <location>
        <begin position="1"/>
        <end position="51"/>
    </location>
</feature>